<protein>
    <recommendedName>
        <fullName evidence="4 12">Signal peptidase I</fullName>
        <ecNumber evidence="4 12">3.4.21.89</ecNumber>
    </recommendedName>
</protein>
<dbReference type="InterPro" id="IPR019533">
    <property type="entry name" value="Peptidase_S26"/>
</dbReference>
<dbReference type="PRINTS" id="PR00727">
    <property type="entry name" value="LEADERPTASE"/>
</dbReference>
<name>A0A6M0P9L7_9BACI</name>
<dbReference type="GO" id="GO:0006465">
    <property type="term" value="P:signal peptide processing"/>
    <property type="evidence" value="ECO:0007669"/>
    <property type="project" value="InterPro"/>
</dbReference>
<dbReference type="InterPro" id="IPR000223">
    <property type="entry name" value="Pept_S26A_signal_pept_1"/>
</dbReference>
<evidence type="ECO:0000256" key="9">
    <source>
        <dbReference type="ARBA" id="ARBA00022989"/>
    </source>
</evidence>
<dbReference type="SUPFAM" id="SSF51306">
    <property type="entry name" value="LexA/Signal peptidase"/>
    <property type="match status" value="1"/>
</dbReference>
<accession>A0A6M0P9L7</accession>
<keyword evidence="16" id="KW-1185">Reference proteome</keyword>
<evidence type="ECO:0000256" key="8">
    <source>
        <dbReference type="ARBA" id="ARBA00022801"/>
    </source>
</evidence>
<evidence type="ECO:0000256" key="10">
    <source>
        <dbReference type="ARBA" id="ARBA00023136"/>
    </source>
</evidence>
<dbReference type="AlphaFoldDB" id="A0A6M0P9L7"/>
<dbReference type="InterPro" id="IPR019758">
    <property type="entry name" value="Pept_S26A_signal_pept_1_CS"/>
</dbReference>
<organism evidence="15 16">
    <name type="scientific">Heyndrickxia ginsengihumi</name>
    <dbReference type="NCBI Taxonomy" id="363870"/>
    <lineage>
        <taxon>Bacteria</taxon>
        <taxon>Bacillati</taxon>
        <taxon>Bacillota</taxon>
        <taxon>Bacilli</taxon>
        <taxon>Bacillales</taxon>
        <taxon>Bacillaceae</taxon>
        <taxon>Heyndrickxia</taxon>
    </lineage>
</organism>
<proteinExistence type="inferred from homology"/>
<dbReference type="RefSeq" id="WP_163174401.1">
    <property type="nucleotide sequence ID" value="NZ_JAAIWK010000035.1"/>
</dbReference>
<evidence type="ECO:0000256" key="3">
    <source>
        <dbReference type="ARBA" id="ARBA00009370"/>
    </source>
</evidence>
<dbReference type="PANTHER" id="PTHR43390">
    <property type="entry name" value="SIGNAL PEPTIDASE I"/>
    <property type="match status" value="1"/>
</dbReference>
<sequence>MAKNSRKKELLSWMKAFAIALIIALFVKIFLLGNFVVDGASMNPTLENGDRLFVNKLTNHAFPLHHGDIIIFHATKTEDYVKRVIGLPGDTITYKDDQLYRNGKKINEPYLVSEKRNLGSGQLTEDFTLKDYTGKTKVPKDELWVMGDNRRISLDSRRLGFIKYNQVIGKVDLRYSPNFSWLGDSTSK</sequence>
<dbReference type="Pfam" id="PF10502">
    <property type="entry name" value="Peptidase_S26"/>
    <property type="match status" value="1"/>
</dbReference>
<evidence type="ECO:0000256" key="13">
    <source>
        <dbReference type="RuleBase" id="RU362042"/>
    </source>
</evidence>
<evidence type="ECO:0000313" key="15">
    <source>
        <dbReference type="EMBL" id="NEY21454.1"/>
    </source>
</evidence>
<dbReference type="InterPro" id="IPR036286">
    <property type="entry name" value="LexA/Signal_pep-like_sf"/>
</dbReference>
<evidence type="ECO:0000256" key="5">
    <source>
        <dbReference type="ARBA" id="ARBA00022475"/>
    </source>
</evidence>
<dbReference type="Proteomes" id="UP000476934">
    <property type="component" value="Unassembled WGS sequence"/>
</dbReference>
<comment type="caution">
    <text evidence="15">The sequence shown here is derived from an EMBL/GenBank/DDBJ whole genome shotgun (WGS) entry which is preliminary data.</text>
</comment>
<evidence type="ECO:0000256" key="2">
    <source>
        <dbReference type="ARBA" id="ARBA00004401"/>
    </source>
</evidence>
<reference evidence="15 16" key="2">
    <citation type="submission" date="2020-03" db="EMBL/GenBank/DDBJ databases">
        <title>Bacillus aquiflavi sp. nov., isolated from yellow water of strong flavor Chinese baijiu in Yibin region of China.</title>
        <authorList>
            <person name="Xie J."/>
        </authorList>
    </citation>
    <scope>NUCLEOTIDE SEQUENCE [LARGE SCALE GENOMIC DNA]</scope>
    <source>
        <strain evidence="15 16">Gsoil 114</strain>
    </source>
</reference>
<dbReference type="InterPro" id="IPR019757">
    <property type="entry name" value="Pept_S26A_signal_pept_1_Lys-AS"/>
</dbReference>
<evidence type="ECO:0000313" key="16">
    <source>
        <dbReference type="Proteomes" id="UP000476934"/>
    </source>
</evidence>
<comment type="subcellular location">
    <subcellularLocation>
        <location evidence="2">Cell membrane</location>
        <topology evidence="2">Single-pass type II membrane protein</topology>
    </subcellularLocation>
    <subcellularLocation>
        <location evidence="13">Membrane</location>
        <topology evidence="13">Single-pass type II membrane protein</topology>
    </subcellularLocation>
</comment>
<keyword evidence="10" id="KW-0472">Membrane</keyword>
<feature type="domain" description="Peptidase S26" evidence="14">
    <location>
        <begin position="11"/>
        <end position="175"/>
    </location>
</feature>
<dbReference type="PROSITE" id="PS00761">
    <property type="entry name" value="SPASE_I_3"/>
    <property type="match status" value="1"/>
</dbReference>
<evidence type="ECO:0000256" key="7">
    <source>
        <dbReference type="ARBA" id="ARBA00022692"/>
    </source>
</evidence>
<keyword evidence="9" id="KW-1133">Transmembrane helix</keyword>
<dbReference type="Gene3D" id="2.10.109.10">
    <property type="entry name" value="Umud Fragment, subunit A"/>
    <property type="match status" value="1"/>
</dbReference>
<keyword evidence="8 12" id="KW-0378">Hydrolase</keyword>
<dbReference type="PROSITE" id="PS00501">
    <property type="entry name" value="SPASE_I_1"/>
    <property type="match status" value="1"/>
</dbReference>
<keyword evidence="6 12" id="KW-0645">Protease</keyword>
<comment type="catalytic activity">
    <reaction evidence="1 12">
        <text>Cleavage of hydrophobic, N-terminal signal or leader sequences from secreted and periplasmic proteins.</text>
        <dbReference type="EC" id="3.4.21.89"/>
    </reaction>
</comment>
<reference evidence="15 16" key="1">
    <citation type="submission" date="2020-02" db="EMBL/GenBank/DDBJ databases">
        <authorList>
            <person name="Feng H."/>
        </authorList>
    </citation>
    <scope>NUCLEOTIDE SEQUENCE [LARGE SCALE GENOMIC DNA]</scope>
    <source>
        <strain evidence="15 16">Gsoil 114</strain>
    </source>
</reference>
<dbReference type="NCBIfam" id="TIGR02227">
    <property type="entry name" value="sigpep_I_bact"/>
    <property type="match status" value="1"/>
</dbReference>
<feature type="active site" evidence="11">
    <location>
        <position position="41"/>
    </location>
</feature>
<evidence type="ECO:0000256" key="4">
    <source>
        <dbReference type="ARBA" id="ARBA00013208"/>
    </source>
</evidence>
<comment type="similarity">
    <text evidence="3 13">Belongs to the peptidase S26 family.</text>
</comment>
<dbReference type="CDD" id="cd06530">
    <property type="entry name" value="S26_SPase_I"/>
    <property type="match status" value="1"/>
</dbReference>
<dbReference type="FunFam" id="2.10.109.10:FF:000008">
    <property type="entry name" value="Signal peptidase I"/>
    <property type="match status" value="1"/>
</dbReference>
<keyword evidence="5" id="KW-1003">Cell membrane</keyword>
<dbReference type="GO" id="GO:0004252">
    <property type="term" value="F:serine-type endopeptidase activity"/>
    <property type="evidence" value="ECO:0007669"/>
    <property type="project" value="InterPro"/>
</dbReference>
<dbReference type="InterPro" id="IPR019756">
    <property type="entry name" value="Pept_S26A_signal_pept_1_Ser-AS"/>
</dbReference>
<dbReference type="PANTHER" id="PTHR43390:SF1">
    <property type="entry name" value="CHLOROPLAST PROCESSING PEPTIDASE"/>
    <property type="match status" value="1"/>
</dbReference>
<dbReference type="PROSITE" id="PS00760">
    <property type="entry name" value="SPASE_I_2"/>
    <property type="match status" value="1"/>
</dbReference>
<evidence type="ECO:0000256" key="1">
    <source>
        <dbReference type="ARBA" id="ARBA00000677"/>
    </source>
</evidence>
<evidence type="ECO:0000256" key="6">
    <source>
        <dbReference type="ARBA" id="ARBA00022670"/>
    </source>
</evidence>
<gene>
    <name evidence="15" type="primary">lepB</name>
    <name evidence="15" type="ORF">G4D61_16040</name>
</gene>
<dbReference type="EMBL" id="JAAIWK010000035">
    <property type="protein sequence ID" value="NEY21454.1"/>
    <property type="molecule type" value="Genomic_DNA"/>
</dbReference>
<dbReference type="GO" id="GO:0009003">
    <property type="term" value="F:signal peptidase activity"/>
    <property type="evidence" value="ECO:0007669"/>
    <property type="project" value="UniProtKB-EC"/>
</dbReference>
<evidence type="ECO:0000256" key="11">
    <source>
        <dbReference type="PIRSR" id="PIRSR600223-1"/>
    </source>
</evidence>
<evidence type="ECO:0000256" key="12">
    <source>
        <dbReference type="RuleBase" id="RU003993"/>
    </source>
</evidence>
<keyword evidence="7" id="KW-0812">Transmembrane</keyword>
<evidence type="ECO:0000259" key="14">
    <source>
        <dbReference type="Pfam" id="PF10502"/>
    </source>
</evidence>
<feature type="active site" evidence="11">
    <location>
        <position position="82"/>
    </location>
</feature>
<dbReference type="EC" id="3.4.21.89" evidence="4 12"/>
<dbReference type="GO" id="GO:0005886">
    <property type="term" value="C:plasma membrane"/>
    <property type="evidence" value="ECO:0007669"/>
    <property type="project" value="UniProtKB-SubCell"/>
</dbReference>